<keyword evidence="5" id="KW-0472">Membrane</keyword>
<dbReference type="RefSeq" id="WP_367636670.1">
    <property type="nucleotide sequence ID" value="NZ_JBFNQN010000003.1"/>
</dbReference>
<comment type="similarity">
    <text evidence="8">Belongs to the glycosyltransferase 2 family. CrtQ subfamily.</text>
</comment>
<evidence type="ECO:0000256" key="1">
    <source>
        <dbReference type="ARBA" id="ARBA00004236"/>
    </source>
</evidence>
<comment type="subcellular location">
    <subcellularLocation>
        <location evidence="1">Cell membrane</location>
    </subcellularLocation>
</comment>
<reference evidence="11 12" key="1">
    <citation type="submission" date="2024-07" db="EMBL/GenBank/DDBJ databases">
        <authorList>
            <person name="Thanompreechachai J."/>
            <person name="Duangmal K."/>
        </authorList>
    </citation>
    <scope>NUCLEOTIDE SEQUENCE [LARGE SCALE GENOMIC DNA]</scope>
    <source>
        <strain evidence="11 12">KCTC 19886</strain>
    </source>
</reference>
<feature type="domain" description="Glycosyltransferase 2-like" evidence="10">
    <location>
        <begin position="56"/>
        <end position="179"/>
    </location>
</feature>
<sequence>MKLGRPSPTVSALTVMSFAGHVMYPLYLLASERLAPRSPVRPRAGEAGWTWDDVDVLIPAFGEASILAETVPQLLGEGVPLDRITIVVDEDEKTRATAEHLGCRVDWSPTRAGKAAAVNRGVQNSTADIVVLLDANAFVPGDGLRALIDRVATDLHLASGVRKESGAADEGLYWRYENWIKQTEAGRGGSLALVGEAVALRRESFRPIPGSVLNDDLFLAFDFARRGLNVGVVPECVAVEDSAPRNDQLERRVRIMSGQLRLFWGFRRSFLSGDDKFLHFAMHKGWRSTLGPAAQLTLTAACLARPKNRYSQLFLLGEAVSVAAYLKGDKLQGKAAAPLRVLGQAVGMPPVIFALSIPRALGRSRSGAWKKRTR</sequence>
<dbReference type="Gene3D" id="3.90.550.10">
    <property type="entry name" value="Spore Coat Polysaccharide Biosynthesis Protein SpsA, Chain A"/>
    <property type="match status" value="1"/>
</dbReference>
<gene>
    <name evidence="11" type="ORF">AB1207_04860</name>
</gene>
<accession>A0ABV3P353</accession>
<dbReference type="SUPFAM" id="SSF53448">
    <property type="entry name" value="Nucleotide-diphospho-sugar transferases"/>
    <property type="match status" value="1"/>
</dbReference>
<evidence type="ECO:0000256" key="9">
    <source>
        <dbReference type="ARBA" id="ARBA00040345"/>
    </source>
</evidence>
<protein>
    <recommendedName>
        <fullName evidence="9">4,4'-diaponeurosporenoate glycosyltransferase</fullName>
    </recommendedName>
</protein>
<name>A0ABV3P353_9ACTN</name>
<evidence type="ECO:0000313" key="12">
    <source>
        <dbReference type="Proteomes" id="UP001555826"/>
    </source>
</evidence>
<evidence type="ECO:0000256" key="4">
    <source>
        <dbReference type="ARBA" id="ARBA00022679"/>
    </source>
</evidence>
<dbReference type="InterPro" id="IPR001173">
    <property type="entry name" value="Glyco_trans_2-like"/>
</dbReference>
<dbReference type="PANTHER" id="PTHR43646:SF2">
    <property type="entry name" value="GLYCOSYLTRANSFERASE 2-LIKE DOMAIN-CONTAINING PROTEIN"/>
    <property type="match status" value="1"/>
</dbReference>
<dbReference type="GO" id="GO:0016757">
    <property type="term" value="F:glycosyltransferase activity"/>
    <property type="evidence" value="ECO:0007669"/>
    <property type="project" value="UniProtKB-KW"/>
</dbReference>
<evidence type="ECO:0000256" key="2">
    <source>
        <dbReference type="ARBA" id="ARBA00022475"/>
    </source>
</evidence>
<dbReference type="Pfam" id="PF00535">
    <property type="entry name" value="Glycos_transf_2"/>
    <property type="match status" value="1"/>
</dbReference>
<organism evidence="11 12">
    <name type="scientific">Kineococcus endophyticus</name>
    <dbReference type="NCBI Taxonomy" id="1181883"/>
    <lineage>
        <taxon>Bacteria</taxon>
        <taxon>Bacillati</taxon>
        <taxon>Actinomycetota</taxon>
        <taxon>Actinomycetes</taxon>
        <taxon>Kineosporiales</taxon>
        <taxon>Kineosporiaceae</taxon>
        <taxon>Kineococcus</taxon>
    </lineage>
</organism>
<evidence type="ECO:0000256" key="3">
    <source>
        <dbReference type="ARBA" id="ARBA00022676"/>
    </source>
</evidence>
<evidence type="ECO:0000313" key="11">
    <source>
        <dbReference type="EMBL" id="MEW9264066.1"/>
    </source>
</evidence>
<comment type="pathway">
    <text evidence="7">Carotenoid biosynthesis; staphyloxanthin biosynthesis; staphyloxanthin from farnesyl diphosphate: step 4/5.</text>
</comment>
<evidence type="ECO:0000256" key="8">
    <source>
        <dbReference type="ARBA" id="ARBA00038120"/>
    </source>
</evidence>
<keyword evidence="3 11" id="KW-0328">Glycosyltransferase</keyword>
<proteinExistence type="inferred from homology"/>
<keyword evidence="12" id="KW-1185">Reference proteome</keyword>
<evidence type="ECO:0000256" key="7">
    <source>
        <dbReference type="ARBA" id="ARBA00037904"/>
    </source>
</evidence>
<dbReference type="InterPro" id="IPR029044">
    <property type="entry name" value="Nucleotide-diphossugar_trans"/>
</dbReference>
<dbReference type="EMBL" id="JBFNQN010000003">
    <property type="protein sequence ID" value="MEW9264066.1"/>
    <property type="molecule type" value="Genomic_DNA"/>
</dbReference>
<keyword evidence="2" id="KW-1003">Cell membrane</keyword>
<keyword evidence="4 11" id="KW-0808">Transferase</keyword>
<evidence type="ECO:0000259" key="10">
    <source>
        <dbReference type="Pfam" id="PF00535"/>
    </source>
</evidence>
<dbReference type="Proteomes" id="UP001555826">
    <property type="component" value="Unassembled WGS sequence"/>
</dbReference>
<evidence type="ECO:0000256" key="5">
    <source>
        <dbReference type="ARBA" id="ARBA00023136"/>
    </source>
</evidence>
<dbReference type="PANTHER" id="PTHR43646">
    <property type="entry name" value="GLYCOSYLTRANSFERASE"/>
    <property type="match status" value="1"/>
</dbReference>
<comment type="caution">
    <text evidence="11">The sequence shown here is derived from an EMBL/GenBank/DDBJ whole genome shotgun (WGS) entry which is preliminary data.</text>
</comment>
<evidence type="ECO:0000256" key="6">
    <source>
        <dbReference type="ARBA" id="ARBA00037281"/>
    </source>
</evidence>
<comment type="function">
    <text evidence="6">Catalyzes the glycosylation of 4,4'-diaponeurosporenoate, i.e. the esterification of glucose at the C1'' position with the carboxyl group of 4,4'-diaponeurosporenic acid, to form glycosyl-4,4'-diaponeurosporenoate. This is a step in the biosynthesis of staphyloxanthin, an orange pigment present in most staphylococci strains.</text>
</comment>